<accession>A0ABD5Y9Q1</accession>
<gene>
    <name evidence="6" type="ORF">ACFQMK_04020</name>
</gene>
<comment type="cofactor">
    <cofactor evidence="1">
        <name>pyridoxal 5'-phosphate</name>
        <dbReference type="ChEBI" id="CHEBI:597326"/>
    </cofactor>
</comment>
<name>A0ABD5Y9Q1_9EURY</name>
<dbReference type="AlphaFoldDB" id="A0ABD5Y9Q1"/>
<evidence type="ECO:0000256" key="4">
    <source>
        <dbReference type="RuleBase" id="RU004106"/>
    </source>
</evidence>
<comment type="caution">
    <text evidence="6">The sequence shown here is derived from an EMBL/GenBank/DDBJ whole genome shotgun (WGS) entry which is preliminary data.</text>
</comment>
<keyword evidence="7" id="KW-1185">Reference proteome</keyword>
<dbReference type="Gene3D" id="3.20.10.10">
    <property type="entry name" value="D-amino Acid Aminotransferase, subunit A, domain 2"/>
    <property type="match status" value="1"/>
</dbReference>
<dbReference type="RefSeq" id="WP_267663041.1">
    <property type="nucleotide sequence ID" value="NZ_JAODIX010000019.1"/>
</dbReference>
<dbReference type="Gene3D" id="3.30.470.10">
    <property type="match status" value="1"/>
</dbReference>
<organism evidence="6 7">
    <name type="scientific">Halorubrum yunnanense</name>
    <dbReference type="NCBI Taxonomy" id="1526162"/>
    <lineage>
        <taxon>Archaea</taxon>
        <taxon>Methanobacteriati</taxon>
        <taxon>Methanobacteriota</taxon>
        <taxon>Stenosarchaea group</taxon>
        <taxon>Halobacteria</taxon>
        <taxon>Halobacteriales</taxon>
        <taxon>Haloferacaceae</taxon>
        <taxon>Halorubrum</taxon>
    </lineage>
</organism>
<comment type="similarity">
    <text evidence="2 4">Belongs to the class-IV pyridoxal-phosphate-dependent aminotransferase family.</text>
</comment>
<dbReference type="InterPro" id="IPR036038">
    <property type="entry name" value="Aminotransferase-like"/>
</dbReference>
<keyword evidence="6" id="KW-0808">Transferase</keyword>
<dbReference type="InterPro" id="IPR001544">
    <property type="entry name" value="Aminotrans_IV"/>
</dbReference>
<dbReference type="EMBL" id="JBHSZZ010000019">
    <property type="protein sequence ID" value="MFC7186065.1"/>
    <property type="molecule type" value="Genomic_DNA"/>
</dbReference>
<dbReference type="GO" id="GO:0046394">
    <property type="term" value="P:carboxylic acid biosynthetic process"/>
    <property type="evidence" value="ECO:0007669"/>
    <property type="project" value="UniProtKB-ARBA"/>
</dbReference>
<dbReference type="PANTHER" id="PTHR42743:SF11">
    <property type="entry name" value="AMINODEOXYCHORISMATE LYASE"/>
    <property type="match status" value="1"/>
</dbReference>
<dbReference type="GO" id="GO:0008652">
    <property type="term" value="P:amino acid biosynthetic process"/>
    <property type="evidence" value="ECO:0007669"/>
    <property type="project" value="UniProtKB-ARBA"/>
</dbReference>
<keyword evidence="3" id="KW-0663">Pyridoxal phosphate</keyword>
<evidence type="ECO:0000256" key="1">
    <source>
        <dbReference type="ARBA" id="ARBA00001933"/>
    </source>
</evidence>
<sequence length="310" mass="33000">MSEEPSDSDVGEELRYHVDGEVVPASEATVSVEDRGFAYGDAAFETMRAYGGEVFRWGAHAARLADTCETLDLNHGLADADLKARIDETLAANDLTDAYVKLSVTRGVQPGTLDPRPEVDPTVVVVAKPLPRGGVDSEPVHDGPAAVQTTKTRKPSSRALPADAKTHNYLNGILARLELRVTGADEALMLDAAGDVAEGATANLFFADGTALKTPSLDGPVLPGVTRRTVIEIAEAEGIPVEEGTYAPDAVREADEVFLTNSTWEVRPVETVDGLGVGGDGEGVEGPLTTLVSRLFDRRVEERYYAGERL</sequence>
<dbReference type="GO" id="GO:0008483">
    <property type="term" value="F:transaminase activity"/>
    <property type="evidence" value="ECO:0007669"/>
    <property type="project" value="UniProtKB-KW"/>
</dbReference>
<evidence type="ECO:0000256" key="2">
    <source>
        <dbReference type="ARBA" id="ARBA00009320"/>
    </source>
</evidence>
<dbReference type="FunFam" id="3.20.10.10:FF:000002">
    <property type="entry name" value="D-alanine aminotransferase"/>
    <property type="match status" value="1"/>
</dbReference>
<dbReference type="InterPro" id="IPR043132">
    <property type="entry name" value="BCAT-like_C"/>
</dbReference>
<evidence type="ECO:0000256" key="5">
    <source>
        <dbReference type="SAM" id="MobiDB-lite"/>
    </source>
</evidence>
<dbReference type="PANTHER" id="PTHR42743">
    <property type="entry name" value="AMINO-ACID AMINOTRANSFERASE"/>
    <property type="match status" value="1"/>
</dbReference>
<reference evidence="6 7" key="1">
    <citation type="journal article" date="2019" name="Int. J. Syst. Evol. Microbiol.">
        <title>The Global Catalogue of Microorganisms (GCM) 10K type strain sequencing project: providing services to taxonomists for standard genome sequencing and annotation.</title>
        <authorList>
            <consortium name="The Broad Institute Genomics Platform"/>
            <consortium name="The Broad Institute Genome Sequencing Center for Infectious Disease"/>
            <person name="Wu L."/>
            <person name="Ma J."/>
        </authorList>
    </citation>
    <scope>NUCLEOTIDE SEQUENCE [LARGE SCALE GENOMIC DNA]</scope>
    <source>
        <strain evidence="6 7">Q85</strain>
    </source>
</reference>
<evidence type="ECO:0000256" key="3">
    <source>
        <dbReference type="ARBA" id="ARBA00022898"/>
    </source>
</evidence>
<dbReference type="Proteomes" id="UP001596390">
    <property type="component" value="Unassembled WGS sequence"/>
</dbReference>
<dbReference type="SUPFAM" id="SSF56752">
    <property type="entry name" value="D-aminoacid aminotransferase-like PLP-dependent enzymes"/>
    <property type="match status" value="1"/>
</dbReference>
<protein>
    <submittedName>
        <fullName evidence="6">Aminotransferase class IV</fullName>
    </submittedName>
</protein>
<proteinExistence type="inferred from homology"/>
<dbReference type="CDD" id="cd00449">
    <property type="entry name" value="PLPDE_IV"/>
    <property type="match status" value="1"/>
</dbReference>
<dbReference type="InterPro" id="IPR050571">
    <property type="entry name" value="Class-IV_PLP-Dep_Aminotrnsfr"/>
</dbReference>
<dbReference type="PROSITE" id="PS00770">
    <property type="entry name" value="AA_TRANSFER_CLASS_4"/>
    <property type="match status" value="1"/>
</dbReference>
<evidence type="ECO:0000313" key="7">
    <source>
        <dbReference type="Proteomes" id="UP001596390"/>
    </source>
</evidence>
<evidence type="ECO:0000313" key="6">
    <source>
        <dbReference type="EMBL" id="MFC7186065.1"/>
    </source>
</evidence>
<dbReference type="InterPro" id="IPR018300">
    <property type="entry name" value="Aminotrans_IV_CS"/>
</dbReference>
<dbReference type="InterPro" id="IPR043131">
    <property type="entry name" value="BCAT-like_N"/>
</dbReference>
<keyword evidence="6" id="KW-0032">Aminotransferase</keyword>
<feature type="region of interest" description="Disordered" evidence="5">
    <location>
        <begin position="130"/>
        <end position="160"/>
    </location>
</feature>
<dbReference type="Pfam" id="PF01063">
    <property type="entry name" value="Aminotran_4"/>
    <property type="match status" value="1"/>
</dbReference>